<dbReference type="PANTHER" id="PTHR30349:SF81">
    <property type="entry name" value="TYROSINE RECOMBINASE XERC"/>
    <property type="match status" value="1"/>
</dbReference>
<dbReference type="HAMAP" id="MF_01808">
    <property type="entry name" value="Recomb_XerC_XerD"/>
    <property type="match status" value="1"/>
</dbReference>
<evidence type="ECO:0000256" key="10">
    <source>
        <dbReference type="HAMAP-Rule" id="MF_01808"/>
    </source>
</evidence>
<evidence type="ECO:0000313" key="15">
    <source>
        <dbReference type="Proteomes" id="UP001219956"/>
    </source>
</evidence>
<dbReference type="PROSITE" id="PS51898">
    <property type="entry name" value="TYR_RECOMBINASE"/>
    <property type="match status" value="1"/>
</dbReference>
<dbReference type="InterPro" id="IPR023009">
    <property type="entry name" value="Tyrosine_recombinase_XerC/XerD"/>
</dbReference>
<evidence type="ECO:0000256" key="9">
    <source>
        <dbReference type="ARBA" id="ARBA00023306"/>
    </source>
</evidence>
<accession>A0ABT5J188</accession>
<dbReference type="NCBIfam" id="TIGR02224">
    <property type="entry name" value="recomb_XerC"/>
    <property type="match status" value="1"/>
</dbReference>
<feature type="active site" evidence="10">
    <location>
        <position position="236"/>
    </location>
</feature>
<gene>
    <name evidence="10 14" type="primary">xerC</name>
    <name evidence="14" type="ORF">PQU95_13770</name>
</gene>
<comment type="subcellular location">
    <subcellularLocation>
        <location evidence="1 10">Cytoplasm</location>
    </subcellularLocation>
</comment>
<feature type="active site" evidence="10">
    <location>
        <position position="145"/>
    </location>
</feature>
<keyword evidence="8 10" id="KW-0233">DNA recombination</keyword>
<dbReference type="Proteomes" id="UP001219956">
    <property type="component" value="Unassembled WGS sequence"/>
</dbReference>
<dbReference type="InterPro" id="IPR044068">
    <property type="entry name" value="CB"/>
</dbReference>
<evidence type="ECO:0000256" key="8">
    <source>
        <dbReference type="ARBA" id="ARBA00023172"/>
    </source>
</evidence>
<feature type="active site" evidence="10">
    <location>
        <position position="239"/>
    </location>
</feature>
<dbReference type="InterPro" id="IPR011010">
    <property type="entry name" value="DNA_brk_join_enz"/>
</dbReference>
<dbReference type="Gene3D" id="1.10.150.130">
    <property type="match status" value="1"/>
</dbReference>
<proteinExistence type="inferred from homology"/>
<dbReference type="CDD" id="cd00798">
    <property type="entry name" value="INT_XerDC_C"/>
    <property type="match status" value="1"/>
</dbReference>
<organism evidence="14 15">
    <name type="scientific">Vogesella aquatica</name>
    <dbReference type="NCBI Taxonomy" id="2984206"/>
    <lineage>
        <taxon>Bacteria</taxon>
        <taxon>Pseudomonadati</taxon>
        <taxon>Pseudomonadota</taxon>
        <taxon>Betaproteobacteria</taxon>
        <taxon>Neisseriales</taxon>
        <taxon>Chromobacteriaceae</taxon>
        <taxon>Vogesella</taxon>
    </lineage>
</organism>
<evidence type="ECO:0000256" key="1">
    <source>
        <dbReference type="ARBA" id="ARBA00004496"/>
    </source>
</evidence>
<feature type="domain" description="Tyr recombinase" evidence="12">
    <location>
        <begin position="106"/>
        <end position="284"/>
    </location>
</feature>
<feature type="active site" evidence="10">
    <location>
        <position position="262"/>
    </location>
</feature>
<dbReference type="PANTHER" id="PTHR30349">
    <property type="entry name" value="PHAGE INTEGRASE-RELATED"/>
    <property type="match status" value="1"/>
</dbReference>
<comment type="function">
    <text evidence="10">Site-specific tyrosine recombinase, which acts by catalyzing the cutting and rejoining of the recombining DNA molecules. The XerC-XerD complex is essential to convert dimers of the bacterial chromosome into monomers to permit their segregation at cell division. It also contributes to the segregational stability of plasmids.</text>
</comment>
<keyword evidence="9 10" id="KW-0131">Cell cycle</keyword>
<dbReference type="Gene3D" id="1.10.443.10">
    <property type="entry name" value="Intergrase catalytic core"/>
    <property type="match status" value="1"/>
</dbReference>
<sequence length="298" mass="33664">MDAHWQALIDAYDDQLRLAARSEHTRTAYRRDLTKLAELLGSSQPEHTDGPAIQRALGQLRRHGLSPRTLARMLSTWRSLFEWMIRREWLAANPCAGVRAPRAGQRLPKTLSVDSAMQLLDAPAEDEREIRDAAIFELMYSSGLRLSETVSINLADIDLREALLKVQGKGNRERILPVGKQAVAALQRWLTLRQAADGEEALFVSSKGVRISSRQLARRLERWALHSGSEQHVHPHMLRHSFASHMLQSSGDLRAVQELLGHANLATTQIYTSLDFQHLAKVYDTAHPRAKLDDKDKQ</sequence>
<evidence type="ECO:0000256" key="2">
    <source>
        <dbReference type="ARBA" id="ARBA00006657"/>
    </source>
</evidence>
<dbReference type="PROSITE" id="PS51900">
    <property type="entry name" value="CB"/>
    <property type="match status" value="1"/>
</dbReference>
<keyword evidence="6 10" id="KW-0229">DNA integration</keyword>
<evidence type="ECO:0000259" key="12">
    <source>
        <dbReference type="PROSITE" id="PS51898"/>
    </source>
</evidence>
<keyword evidence="3 10" id="KW-0963">Cytoplasm</keyword>
<reference evidence="14 15" key="1">
    <citation type="submission" date="2023-01" db="EMBL/GenBank/DDBJ databases">
        <title>Novel species of the genus Vogesella isolated from rivers.</title>
        <authorList>
            <person name="Lu H."/>
        </authorList>
    </citation>
    <scope>NUCLEOTIDE SEQUENCE [LARGE SCALE GENOMIC DNA]</scope>
    <source>
        <strain evidence="14 15">DC21W</strain>
    </source>
</reference>
<keyword evidence="15" id="KW-1185">Reference proteome</keyword>
<dbReference type="SUPFAM" id="SSF56349">
    <property type="entry name" value="DNA breaking-rejoining enzymes"/>
    <property type="match status" value="1"/>
</dbReference>
<comment type="subunit">
    <text evidence="10">Forms a cyclic heterotetrameric complex composed of two molecules of XerC and two molecules of XerD.</text>
</comment>
<dbReference type="InterPro" id="IPR010998">
    <property type="entry name" value="Integrase_recombinase_N"/>
</dbReference>
<comment type="similarity">
    <text evidence="2 10">Belongs to the 'phage' integrase family. XerC subfamily.</text>
</comment>
<feature type="domain" description="Core-binding (CB)" evidence="13">
    <location>
        <begin position="3"/>
        <end position="85"/>
    </location>
</feature>
<evidence type="ECO:0000256" key="6">
    <source>
        <dbReference type="ARBA" id="ARBA00022908"/>
    </source>
</evidence>
<dbReference type="EMBL" id="JAQQLF010000017">
    <property type="protein sequence ID" value="MDC7718280.1"/>
    <property type="molecule type" value="Genomic_DNA"/>
</dbReference>
<keyword evidence="4 10" id="KW-0132">Cell division</keyword>
<evidence type="ECO:0000256" key="7">
    <source>
        <dbReference type="ARBA" id="ARBA00023125"/>
    </source>
</evidence>
<dbReference type="Pfam" id="PF00589">
    <property type="entry name" value="Phage_integrase"/>
    <property type="match status" value="1"/>
</dbReference>
<dbReference type="InterPro" id="IPR002104">
    <property type="entry name" value="Integrase_catalytic"/>
</dbReference>
<keyword evidence="7 10" id="KW-0238">DNA-binding</keyword>
<dbReference type="RefSeq" id="WP_272752538.1">
    <property type="nucleotide sequence ID" value="NZ_JAQQLF010000017.1"/>
</dbReference>
<dbReference type="InterPro" id="IPR050090">
    <property type="entry name" value="Tyrosine_recombinase_XerCD"/>
</dbReference>
<name>A0ABT5J188_9NEIS</name>
<evidence type="ECO:0000259" key="13">
    <source>
        <dbReference type="PROSITE" id="PS51900"/>
    </source>
</evidence>
<keyword evidence="5 10" id="KW-0159">Chromosome partition</keyword>
<evidence type="ECO:0000256" key="5">
    <source>
        <dbReference type="ARBA" id="ARBA00022829"/>
    </source>
</evidence>
<feature type="active site" evidence="10">
    <location>
        <position position="169"/>
    </location>
</feature>
<dbReference type="InterPro" id="IPR013762">
    <property type="entry name" value="Integrase-like_cat_sf"/>
</dbReference>
<protein>
    <recommendedName>
        <fullName evidence="10 11">Tyrosine recombinase XerC</fullName>
    </recommendedName>
</protein>
<dbReference type="InterPro" id="IPR011931">
    <property type="entry name" value="Recomb_XerC"/>
</dbReference>
<evidence type="ECO:0000313" key="14">
    <source>
        <dbReference type="EMBL" id="MDC7718280.1"/>
    </source>
</evidence>
<dbReference type="Pfam" id="PF02899">
    <property type="entry name" value="Phage_int_SAM_1"/>
    <property type="match status" value="1"/>
</dbReference>
<comment type="caution">
    <text evidence="14">The sequence shown here is derived from an EMBL/GenBank/DDBJ whole genome shotgun (WGS) entry which is preliminary data.</text>
</comment>
<dbReference type="InterPro" id="IPR004107">
    <property type="entry name" value="Integrase_SAM-like_N"/>
</dbReference>
<feature type="active site" description="O-(3'-phospho-DNA)-tyrosine intermediate" evidence="10">
    <location>
        <position position="271"/>
    </location>
</feature>
<evidence type="ECO:0000256" key="11">
    <source>
        <dbReference type="NCBIfam" id="TIGR02224"/>
    </source>
</evidence>
<evidence type="ECO:0000256" key="4">
    <source>
        <dbReference type="ARBA" id="ARBA00022618"/>
    </source>
</evidence>
<evidence type="ECO:0000256" key="3">
    <source>
        <dbReference type="ARBA" id="ARBA00022490"/>
    </source>
</evidence>